<accession>A0A6M5YBN7</accession>
<feature type="domain" description="Endonuclease/exonuclease/phosphatase" evidence="2">
    <location>
        <begin position="111"/>
        <end position="317"/>
    </location>
</feature>
<sequence length="329" mass="37173">MRNVVQKISLYIGIVLIGITLLSLLYDTSLWFLQIFNFPRLQLLIALICCLVLYAGVKRKNRLDALVAGLAISAAIQTYYLFPYFPFTTKHILSADAVTLNRKNVFSLIVANVYMKNRNAAAFIKIVSDRKPTLVLTMEVDNWWMNHLDVLKKDYPYRITYPTDNTYGMALYSKLPLQDSATLFFNHDGVPSFLATVSLPTGASFRLLTVHPVAPRPSKHPDNLNSEEVGLLKAGRTAAAQTGPTVVAGDFNDVGWSYNTRRFEEISGLKDVRCGRGMYNTFDQHSVLMRWPLDYVYTSSQFRVAEIERLPAFGSDHFPLYVELVLGPK</sequence>
<gene>
    <name evidence="3" type="ORF">HNV11_15420</name>
</gene>
<reference evidence="3 4" key="1">
    <citation type="submission" date="2020-05" db="EMBL/GenBank/DDBJ databases">
        <title>Genome sequencing of Spirosoma sp. TS118.</title>
        <authorList>
            <person name="Lee J.-H."/>
            <person name="Jeong S."/>
            <person name="Zhao L."/>
            <person name="Jung J.-H."/>
            <person name="Kim M.-K."/>
            <person name="Lim S."/>
        </authorList>
    </citation>
    <scope>NUCLEOTIDE SEQUENCE [LARGE SCALE GENOMIC DNA]</scope>
    <source>
        <strain evidence="3 4">TS118</strain>
    </source>
</reference>
<dbReference type="Pfam" id="PF03372">
    <property type="entry name" value="Exo_endo_phos"/>
    <property type="match status" value="1"/>
</dbReference>
<organism evidence="3 4">
    <name type="scientific">Spirosoma taeanense</name>
    <dbReference type="NCBI Taxonomy" id="2735870"/>
    <lineage>
        <taxon>Bacteria</taxon>
        <taxon>Pseudomonadati</taxon>
        <taxon>Bacteroidota</taxon>
        <taxon>Cytophagia</taxon>
        <taxon>Cytophagales</taxon>
        <taxon>Cytophagaceae</taxon>
        <taxon>Spirosoma</taxon>
    </lineage>
</organism>
<dbReference type="Gene3D" id="3.60.10.10">
    <property type="entry name" value="Endonuclease/exonuclease/phosphatase"/>
    <property type="match status" value="1"/>
</dbReference>
<keyword evidence="3" id="KW-0540">Nuclease</keyword>
<evidence type="ECO:0000259" key="2">
    <source>
        <dbReference type="Pfam" id="PF03372"/>
    </source>
</evidence>
<dbReference type="SUPFAM" id="SSF56219">
    <property type="entry name" value="DNase I-like"/>
    <property type="match status" value="1"/>
</dbReference>
<feature type="transmembrane region" description="Helical" evidence="1">
    <location>
        <begin position="63"/>
        <end position="82"/>
    </location>
</feature>
<keyword evidence="1" id="KW-0472">Membrane</keyword>
<dbReference type="KEGG" id="stae:HNV11_15420"/>
<keyword evidence="3" id="KW-0255">Endonuclease</keyword>
<proteinExistence type="predicted"/>
<dbReference type="GO" id="GO:0004527">
    <property type="term" value="F:exonuclease activity"/>
    <property type="evidence" value="ECO:0007669"/>
    <property type="project" value="UniProtKB-KW"/>
</dbReference>
<evidence type="ECO:0000256" key="1">
    <source>
        <dbReference type="SAM" id="Phobius"/>
    </source>
</evidence>
<keyword evidence="3" id="KW-0269">Exonuclease</keyword>
<dbReference type="GO" id="GO:0004519">
    <property type="term" value="F:endonuclease activity"/>
    <property type="evidence" value="ECO:0007669"/>
    <property type="project" value="UniProtKB-KW"/>
</dbReference>
<name>A0A6M5YBN7_9BACT</name>
<dbReference type="InterPro" id="IPR036691">
    <property type="entry name" value="Endo/exonu/phosph_ase_sf"/>
</dbReference>
<dbReference type="AlphaFoldDB" id="A0A6M5YBN7"/>
<keyword evidence="3" id="KW-0378">Hydrolase</keyword>
<dbReference type="Proteomes" id="UP000502756">
    <property type="component" value="Chromosome"/>
</dbReference>
<keyword evidence="1" id="KW-0812">Transmembrane</keyword>
<feature type="transmembrane region" description="Helical" evidence="1">
    <location>
        <begin position="9"/>
        <end position="26"/>
    </location>
</feature>
<dbReference type="EMBL" id="CP053435">
    <property type="protein sequence ID" value="QJW90671.1"/>
    <property type="molecule type" value="Genomic_DNA"/>
</dbReference>
<protein>
    <submittedName>
        <fullName evidence="3">Endonuclease/exonuclease/phosphatase family protein</fullName>
    </submittedName>
</protein>
<dbReference type="RefSeq" id="WP_171740516.1">
    <property type="nucleotide sequence ID" value="NZ_CP053435.1"/>
</dbReference>
<dbReference type="InterPro" id="IPR005135">
    <property type="entry name" value="Endo/exonuclease/phosphatase"/>
</dbReference>
<feature type="transmembrane region" description="Helical" evidence="1">
    <location>
        <begin position="38"/>
        <end position="56"/>
    </location>
</feature>
<evidence type="ECO:0000313" key="4">
    <source>
        <dbReference type="Proteomes" id="UP000502756"/>
    </source>
</evidence>
<keyword evidence="4" id="KW-1185">Reference proteome</keyword>
<evidence type="ECO:0000313" key="3">
    <source>
        <dbReference type="EMBL" id="QJW90671.1"/>
    </source>
</evidence>
<keyword evidence="1" id="KW-1133">Transmembrane helix</keyword>